<sequence>TSVRLKLDHACPYKKVRAKRKGQKTVQYDEEAKTLKQDFLAALHRYQITGSENDKKSMVDRKKNYDLKLRNLKRNTVAEYITSADNKSKAIWEVINTEKQCKQRNQICN</sequence>
<name>A0A1B6JVT1_9HEMI</name>
<accession>A0A1B6JVT1</accession>
<reference evidence="1" key="1">
    <citation type="submission" date="2015-11" db="EMBL/GenBank/DDBJ databases">
        <title>De novo transcriptome assembly of four potential Pierce s Disease insect vectors from Arizona vineyards.</title>
        <authorList>
            <person name="Tassone E.E."/>
        </authorList>
    </citation>
    <scope>NUCLEOTIDE SEQUENCE</scope>
</reference>
<organism evidence="1">
    <name type="scientific">Homalodisca liturata</name>
    <dbReference type="NCBI Taxonomy" id="320908"/>
    <lineage>
        <taxon>Eukaryota</taxon>
        <taxon>Metazoa</taxon>
        <taxon>Ecdysozoa</taxon>
        <taxon>Arthropoda</taxon>
        <taxon>Hexapoda</taxon>
        <taxon>Insecta</taxon>
        <taxon>Pterygota</taxon>
        <taxon>Neoptera</taxon>
        <taxon>Paraneoptera</taxon>
        <taxon>Hemiptera</taxon>
        <taxon>Auchenorrhyncha</taxon>
        <taxon>Membracoidea</taxon>
        <taxon>Cicadellidae</taxon>
        <taxon>Cicadellinae</taxon>
        <taxon>Proconiini</taxon>
        <taxon>Homalodisca</taxon>
    </lineage>
</organism>
<protein>
    <submittedName>
        <fullName evidence="1">Uncharacterized protein</fullName>
    </submittedName>
</protein>
<dbReference type="EMBL" id="GECU01004410">
    <property type="protein sequence ID" value="JAT03297.1"/>
    <property type="molecule type" value="Transcribed_RNA"/>
</dbReference>
<gene>
    <name evidence="1" type="ORF">g.34660</name>
</gene>
<proteinExistence type="predicted"/>
<feature type="non-terminal residue" evidence="1">
    <location>
        <position position="1"/>
    </location>
</feature>
<dbReference type="AlphaFoldDB" id="A0A1B6JVT1"/>
<evidence type="ECO:0000313" key="1">
    <source>
        <dbReference type="EMBL" id="JAT03297.1"/>
    </source>
</evidence>